<organism evidence="13 14">
    <name type="scientific">Pseudolycoriella hygida</name>
    <dbReference type="NCBI Taxonomy" id="35572"/>
    <lineage>
        <taxon>Eukaryota</taxon>
        <taxon>Metazoa</taxon>
        <taxon>Ecdysozoa</taxon>
        <taxon>Arthropoda</taxon>
        <taxon>Hexapoda</taxon>
        <taxon>Insecta</taxon>
        <taxon>Pterygota</taxon>
        <taxon>Neoptera</taxon>
        <taxon>Endopterygota</taxon>
        <taxon>Diptera</taxon>
        <taxon>Nematocera</taxon>
        <taxon>Sciaroidea</taxon>
        <taxon>Sciaridae</taxon>
        <taxon>Pseudolycoriella</taxon>
    </lineage>
</organism>
<feature type="region of interest" description="Disordered" evidence="11">
    <location>
        <begin position="1"/>
        <end position="40"/>
    </location>
</feature>
<dbReference type="SMART" id="SM00355">
    <property type="entry name" value="ZnF_C2H2"/>
    <property type="match status" value="9"/>
</dbReference>
<feature type="domain" description="C2H2-type" evidence="12">
    <location>
        <begin position="215"/>
        <end position="242"/>
    </location>
</feature>
<feature type="domain" description="C2H2-type" evidence="12">
    <location>
        <begin position="188"/>
        <end position="216"/>
    </location>
</feature>
<dbReference type="SUPFAM" id="SSF57667">
    <property type="entry name" value="beta-beta-alpha zinc fingers"/>
    <property type="match status" value="4"/>
</dbReference>
<feature type="domain" description="C2H2-type" evidence="12">
    <location>
        <begin position="73"/>
        <end position="101"/>
    </location>
</feature>
<dbReference type="Pfam" id="PF00096">
    <property type="entry name" value="zf-C2H2"/>
    <property type="match status" value="5"/>
</dbReference>
<dbReference type="GO" id="GO:0003677">
    <property type="term" value="F:DNA binding"/>
    <property type="evidence" value="ECO:0007669"/>
    <property type="project" value="UniProtKB-KW"/>
</dbReference>
<dbReference type="GO" id="GO:0008270">
    <property type="term" value="F:zinc ion binding"/>
    <property type="evidence" value="ECO:0007669"/>
    <property type="project" value="UniProtKB-KW"/>
</dbReference>
<keyword evidence="4 10" id="KW-0863">Zinc-finger</keyword>
<keyword evidence="3" id="KW-0677">Repeat</keyword>
<comment type="subcellular location">
    <subcellularLocation>
        <location evidence="1">Nucleus</location>
    </subcellularLocation>
</comment>
<keyword evidence="9" id="KW-0539">Nucleus</keyword>
<evidence type="ECO:0000256" key="3">
    <source>
        <dbReference type="ARBA" id="ARBA00022737"/>
    </source>
</evidence>
<dbReference type="GO" id="GO:0005634">
    <property type="term" value="C:nucleus"/>
    <property type="evidence" value="ECO:0007669"/>
    <property type="project" value="UniProtKB-SubCell"/>
</dbReference>
<dbReference type="InterPro" id="IPR036236">
    <property type="entry name" value="Znf_C2H2_sf"/>
</dbReference>
<evidence type="ECO:0000259" key="12">
    <source>
        <dbReference type="PROSITE" id="PS50157"/>
    </source>
</evidence>
<feature type="compositionally biased region" description="Polar residues" evidence="11">
    <location>
        <begin position="28"/>
        <end position="40"/>
    </location>
</feature>
<evidence type="ECO:0000256" key="6">
    <source>
        <dbReference type="ARBA" id="ARBA00023015"/>
    </source>
</evidence>
<dbReference type="OrthoDB" id="2687452at2759"/>
<evidence type="ECO:0000256" key="8">
    <source>
        <dbReference type="ARBA" id="ARBA00023163"/>
    </source>
</evidence>
<comment type="caution">
    <text evidence="13">The sequence shown here is derived from an EMBL/GenBank/DDBJ whole genome shotgun (WGS) entry which is preliminary data.</text>
</comment>
<feature type="domain" description="C2H2-type" evidence="12">
    <location>
        <begin position="135"/>
        <end position="162"/>
    </location>
</feature>
<evidence type="ECO:0000256" key="2">
    <source>
        <dbReference type="ARBA" id="ARBA00022723"/>
    </source>
</evidence>
<dbReference type="PROSITE" id="PS00028">
    <property type="entry name" value="ZINC_FINGER_C2H2_1"/>
    <property type="match status" value="7"/>
</dbReference>
<evidence type="ECO:0000256" key="9">
    <source>
        <dbReference type="ARBA" id="ARBA00023242"/>
    </source>
</evidence>
<sequence length="375" mass="43424">MRQTLLHDSSDPEFLPSDTDPTPSKSSGLTPITSSRPSQRNVIHCSHPECNLSFVRRDALDRHEYAHNGVKKHVCDICNAKYITQSHLRRHARSAHQIRTEDKVKCEHESCGLEFTNTTSMKRHYKQRHLKEKLYCCNECDEKFYRKNQLRRHAMQHTGVYPHYCPKCGKGSINLKQHEHHMVGHKTYKCTTCGETLSKWSQLMAHRKEKHSKKYECNVCKQAFSHKSNMESHMKIHSENKAVFQCDVSGCDKFYFHAKNLRAHVRAKHDPNRTWECHMCHRNLSTKQKLIFHIKLHSVSGAFKKPKKIRTKGKSVEKPTHLRNKRGIDSTKFKSTAAILTGVVAERSAEKMIVEGNGKLVEVISHIEVQVTDEE</sequence>
<keyword evidence="14" id="KW-1185">Reference proteome</keyword>
<keyword evidence="5" id="KW-0862">Zinc</keyword>
<evidence type="ECO:0000256" key="11">
    <source>
        <dbReference type="SAM" id="MobiDB-lite"/>
    </source>
</evidence>
<accession>A0A9Q0RU97</accession>
<protein>
    <submittedName>
        <fullName evidence="13">Transcription factor IIIA</fullName>
    </submittedName>
</protein>
<keyword evidence="8" id="KW-0804">Transcription</keyword>
<evidence type="ECO:0000256" key="4">
    <source>
        <dbReference type="ARBA" id="ARBA00022771"/>
    </source>
</evidence>
<keyword evidence="6" id="KW-0805">Transcription regulation</keyword>
<feature type="compositionally biased region" description="Low complexity" evidence="11">
    <location>
        <begin position="16"/>
        <end position="27"/>
    </location>
</feature>
<keyword evidence="7" id="KW-0238">DNA-binding</keyword>
<name>A0A9Q0RU97_9DIPT</name>
<evidence type="ECO:0000256" key="1">
    <source>
        <dbReference type="ARBA" id="ARBA00004123"/>
    </source>
</evidence>
<feature type="domain" description="C2H2-type" evidence="12">
    <location>
        <begin position="275"/>
        <end position="298"/>
    </location>
</feature>
<dbReference type="PANTHER" id="PTHR23226">
    <property type="entry name" value="ZINC FINGER AND SCAN DOMAIN-CONTAINING"/>
    <property type="match status" value="1"/>
</dbReference>
<reference evidence="13" key="1">
    <citation type="submission" date="2022-07" db="EMBL/GenBank/DDBJ databases">
        <authorList>
            <person name="Trinca V."/>
            <person name="Uliana J.V.C."/>
            <person name="Torres T.T."/>
            <person name="Ward R.J."/>
            <person name="Monesi N."/>
        </authorList>
    </citation>
    <scope>NUCLEOTIDE SEQUENCE</scope>
    <source>
        <strain evidence="13">HSMRA1968</strain>
        <tissue evidence="13">Whole embryos</tissue>
    </source>
</reference>
<feature type="domain" description="C2H2-type" evidence="12">
    <location>
        <begin position="244"/>
        <end position="274"/>
    </location>
</feature>
<dbReference type="EMBL" id="WJQU01003309">
    <property type="protein sequence ID" value="KAJ6625923.1"/>
    <property type="molecule type" value="Genomic_DNA"/>
</dbReference>
<dbReference type="FunFam" id="3.30.160.60:FF:000030">
    <property type="entry name" value="Zinc finger protein 628"/>
    <property type="match status" value="1"/>
</dbReference>
<dbReference type="Gene3D" id="3.30.160.60">
    <property type="entry name" value="Classic Zinc Finger"/>
    <property type="match status" value="5"/>
</dbReference>
<proteinExistence type="predicted"/>
<evidence type="ECO:0000256" key="7">
    <source>
        <dbReference type="ARBA" id="ARBA00023125"/>
    </source>
</evidence>
<keyword evidence="2" id="KW-0479">Metal-binding</keyword>
<evidence type="ECO:0000256" key="10">
    <source>
        <dbReference type="PROSITE-ProRule" id="PRU00042"/>
    </source>
</evidence>
<gene>
    <name evidence="13" type="primary">gtf3a</name>
    <name evidence="13" type="ORF">Bhyg_16488</name>
</gene>
<dbReference type="PROSITE" id="PS50157">
    <property type="entry name" value="ZINC_FINGER_C2H2_2"/>
    <property type="match status" value="8"/>
</dbReference>
<evidence type="ECO:0000313" key="14">
    <source>
        <dbReference type="Proteomes" id="UP001151699"/>
    </source>
</evidence>
<evidence type="ECO:0000256" key="5">
    <source>
        <dbReference type="ARBA" id="ARBA00022833"/>
    </source>
</evidence>
<dbReference type="AlphaFoldDB" id="A0A9Q0RU97"/>
<dbReference type="InterPro" id="IPR013087">
    <property type="entry name" value="Znf_C2H2_type"/>
</dbReference>
<dbReference type="Proteomes" id="UP001151699">
    <property type="component" value="Unassembled WGS sequence"/>
</dbReference>
<feature type="domain" description="C2H2-type" evidence="12">
    <location>
        <begin position="104"/>
        <end position="134"/>
    </location>
</feature>
<evidence type="ECO:0000313" key="13">
    <source>
        <dbReference type="EMBL" id="KAJ6625923.1"/>
    </source>
</evidence>
<feature type="domain" description="C2H2-type" evidence="12">
    <location>
        <begin position="43"/>
        <end position="72"/>
    </location>
</feature>